<gene>
    <name evidence="1" type="ORF">HDF14_005365</name>
</gene>
<dbReference type="AlphaFoldDB" id="A0A9X0U6M3"/>
<reference evidence="1 2" key="1">
    <citation type="submission" date="2020-08" db="EMBL/GenBank/DDBJ databases">
        <title>Genomic Encyclopedia of Type Strains, Phase IV (KMG-V): Genome sequencing to study the core and pangenomes of soil and plant-associated prokaryotes.</title>
        <authorList>
            <person name="Whitman W."/>
        </authorList>
    </citation>
    <scope>NUCLEOTIDE SEQUENCE [LARGE SCALE GENOMIC DNA]</scope>
    <source>
        <strain evidence="1 2">X5P2</strain>
    </source>
</reference>
<dbReference type="EMBL" id="JACHEB010000017">
    <property type="protein sequence ID" value="MBB5331716.1"/>
    <property type="molecule type" value="Genomic_DNA"/>
</dbReference>
<organism evidence="1 2">
    <name type="scientific">Tunturiibacter gelidiferens</name>
    <dbReference type="NCBI Taxonomy" id="3069689"/>
    <lineage>
        <taxon>Bacteria</taxon>
        <taxon>Pseudomonadati</taxon>
        <taxon>Acidobacteriota</taxon>
        <taxon>Terriglobia</taxon>
        <taxon>Terriglobales</taxon>
        <taxon>Acidobacteriaceae</taxon>
        <taxon>Tunturiibacter</taxon>
    </lineage>
</organism>
<protein>
    <submittedName>
        <fullName evidence="1">Uncharacterized protein</fullName>
    </submittedName>
</protein>
<comment type="caution">
    <text evidence="1">The sequence shown here is derived from an EMBL/GenBank/DDBJ whole genome shotgun (WGS) entry which is preliminary data.</text>
</comment>
<name>A0A9X0U6M3_9BACT</name>
<proteinExistence type="predicted"/>
<sequence>MHSSVELLRQKSESARIDANEAHARIPEVRKSKLRNDVRFALRAVERMFLENVDLLENDIKNQQ</sequence>
<dbReference type="Proteomes" id="UP000535182">
    <property type="component" value="Unassembled WGS sequence"/>
</dbReference>
<accession>A0A9X0U6M3</accession>
<evidence type="ECO:0000313" key="1">
    <source>
        <dbReference type="EMBL" id="MBB5331716.1"/>
    </source>
</evidence>
<keyword evidence="2" id="KW-1185">Reference proteome</keyword>
<evidence type="ECO:0000313" key="2">
    <source>
        <dbReference type="Proteomes" id="UP000535182"/>
    </source>
</evidence>